<evidence type="ECO:0000313" key="3">
    <source>
        <dbReference type="Proteomes" id="UP000037035"/>
    </source>
</evidence>
<proteinExistence type="predicted"/>
<keyword evidence="3" id="KW-1185">Reference proteome</keyword>
<organism evidence="2 3">
    <name type="scientific">Puccinia sorghi</name>
    <dbReference type="NCBI Taxonomy" id="27349"/>
    <lineage>
        <taxon>Eukaryota</taxon>
        <taxon>Fungi</taxon>
        <taxon>Dikarya</taxon>
        <taxon>Basidiomycota</taxon>
        <taxon>Pucciniomycotina</taxon>
        <taxon>Pucciniomycetes</taxon>
        <taxon>Pucciniales</taxon>
        <taxon>Pucciniaceae</taxon>
        <taxon>Puccinia</taxon>
    </lineage>
</organism>
<dbReference type="OrthoDB" id="2507295at2759"/>
<name>A0A0L6VQA0_9BASI</name>
<reference evidence="2 3" key="1">
    <citation type="submission" date="2015-08" db="EMBL/GenBank/DDBJ databases">
        <title>Next Generation Sequencing and Analysis of the Genome of Puccinia sorghi L Schw, the Causal Agent of Maize Common Rust.</title>
        <authorList>
            <person name="Rochi L."/>
            <person name="Burguener G."/>
            <person name="Darino M."/>
            <person name="Turjanski A."/>
            <person name="Kreff E."/>
            <person name="Dieguez M.J."/>
            <person name="Sacco F."/>
        </authorList>
    </citation>
    <scope>NUCLEOTIDE SEQUENCE [LARGE SCALE GENOMIC DNA]</scope>
    <source>
        <strain evidence="2 3">RO10H11247</strain>
    </source>
</reference>
<gene>
    <name evidence="2" type="ORF">VP01_1213g8</name>
</gene>
<comment type="caution">
    <text evidence="2">The sequence shown here is derived from an EMBL/GenBank/DDBJ whole genome shotgun (WGS) entry which is preliminary data.</text>
</comment>
<dbReference type="VEuPathDB" id="FungiDB:VP01_1213g8"/>
<evidence type="ECO:0000313" key="2">
    <source>
        <dbReference type="EMBL" id="KNZ62871.1"/>
    </source>
</evidence>
<feature type="region of interest" description="Disordered" evidence="1">
    <location>
        <begin position="125"/>
        <end position="157"/>
    </location>
</feature>
<protein>
    <submittedName>
        <fullName evidence="2">Uncharacterized protein</fullName>
    </submittedName>
</protein>
<accession>A0A0L6VQA0</accession>
<dbReference type="EMBL" id="LAVV01002377">
    <property type="protein sequence ID" value="KNZ62871.1"/>
    <property type="molecule type" value="Genomic_DNA"/>
</dbReference>
<evidence type="ECO:0000256" key="1">
    <source>
        <dbReference type="SAM" id="MobiDB-lite"/>
    </source>
</evidence>
<sequence>MFSPVFASSFSFDSQSSSKTVNTDGSTFLSAKLTLDMSFNRHPEGRFASDVDPLDQSGSTFVQPTPTFESVHEETYGLDTVLHQWKFPLRTDFARGIIWGPFRHCRGNSYADLASPEAALENLHSASSPSLGLPPYRPSSHNKRRRRLSSTTTFSTRPSRAAPIIASKSLQTTRQPKKAKFITLAITLTPVRRIRLCATSQLKYTDL</sequence>
<dbReference type="AlphaFoldDB" id="A0A0L6VQA0"/>
<dbReference type="Proteomes" id="UP000037035">
    <property type="component" value="Unassembled WGS sequence"/>
</dbReference>